<feature type="signal peptide" evidence="8">
    <location>
        <begin position="1"/>
        <end position="30"/>
    </location>
</feature>
<dbReference type="InterPro" id="IPR010130">
    <property type="entry name" value="T1SS_OMP_TolC"/>
</dbReference>
<evidence type="ECO:0000313" key="9">
    <source>
        <dbReference type="EMBL" id="WZK90611.1"/>
    </source>
</evidence>
<organism evidence="9 10">
    <name type="scientific">Aliisedimentitalea scapharcae</name>
    <dbReference type="NCBI Taxonomy" id="1524259"/>
    <lineage>
        <taxon>Bacteria</taxon>
        <taxon>Pseudomonadati</taxon>
        <taxon>Pseudomonadota</taxon>
        <taxon>Alphaproteobacteria</taxon>
        <taxon>Rhodobacterales</taxon>
        <taxon>Roseobacteraceae</taxon>
        <taxon>Aliisedimentitalea</taxon>
    </lineage>
</organism>
<keyword evidence="10" id="KW-1185">Reference proteome</keyword>
<comment type="subcellular location">
    <subcellularLocation>
        <location evidence="1">Cell outer membrane</location>
    </subcellularLocation>
</comment>
<name>A0ABZ2XWX4_9RHOB</name>
<comment type="similarity">
    <text evidence="2">Belongs to the outer membrane factor (OMF) (TC 1.B.17) family.</text>
</comment>
<keyword evidence="5" id="KW-0812">Transmembrane</keyword>
<evidence type="ECO:0000256" key="8">
    <source>
        <dbReference type="SAM" id="SignalP"/>
    </source>
</evidence>
<accession>A0ABZ2XWX4</accession>
<feature type="chain" id="PRO_5047157314" evidence="8">
    <location>
        <begin position="31"/>
        <end position="472"/>
    </location>
</feature>
<keyword evidence="7" id="KW-0998">Cell outer membrane</keyword>
<keyword evidence="6" id="KW-0472">Membrane</keyword>
<evidence type="ECO:0000256" key="1">
    <source>
        <dbReference type="ARBA" id="ARBA00004442"/>
    </source>
</evidence>
<keyword evidence="4" id="KW-1134">Transmembrane beta strand</keyword>
<dbReference type="PANTHER" id="PTHR30026:SF22">
    <property type="entry name" value="OUTER MEMBRANE EFFLUX PROTEIN"/>
    <property type="match status" value="1"/>
</dbReference>
<evidence type="ECO:0000256" key="4">
    <source>
        <dbReference type="ARBA" id="ARBA00022452"/>
    </source>
</evidence>
<evidence type="ECO:0000313" key="10">
    <source>
        <dbReference type="Proteomes" id="UP001623232"/>
    </source>
</evidence>
<dbReference type="RefSeq" id="WP_406649519.1">
    <property type="nucleotide sequence ID" value="NZ_CP123584.1"/>
</dbReference>
<evidence type="ECO:0000256" key="3">
    <source>
        <dbReference type="ARBA" id="ARBA00022448"/>
    </source>
</evidence>
<dbReference type="SUPFAM" id="SSF56954">
    <property type="entry name" value="Outer membrane efflux proteins (OEP)"/>
    <property type="match status" value="1"/>
</dbReference>
<evidence type="ECO:0000256" key="6">
    <source>
        <dbReference type="ARBA" id="ARBA00023136"/>
    </source>
</evidence>
<evidence type="ECO:0000256" key="7">
    <source>
        <dbReference type="ARBA" id="ARBA00023237"/>
    </source>
</evidence>
<dbReference type="Pfam" id="PF02321">
    <property type="entry name" value="OEP"/>
    <property type="match status" value="2"/>
</dbReference>
<sequence length="472" mass="50514">MGTKRTTGIFRKLVLAGSVAVGALVSGAQADNMTDAMIGAYKTSGLLEQNRALLRAADEDVALSVSGLRPVINWISSAERSLRYNSAGVAHGTGHSTTLFTGLRLNQLLYDGGATRISAIAAQETVLATRQALVSIEQQILLRAVVAYTSVLLQQENVALRQNNLRLLREELRAAQDRFDVGEVTRTDVSLAESRVAAAEASLTDARGALIDAKSEYANAVGNDPGVVTAYPTLPKRVASVSTARSIALQGHPDLLNQQHRVKAAELTVQAQNKTLGPSVSFQADLGLTNQDTNSSITTDNLAARIDLSQPLYRGGSLSAGIRRVKAVRDAERSALITVQRNVVQGVDNAFVSLDVARANITSRREQIRAAQVAFDGIREEATLGARTTLDVLQAEQELLNANTAHIQAQAEQIIASFSLLSAQGLLTAERLGLAVEIYDPLLYYNLVKGAPAKYSKQGRDLDRVLEALGKK</sequence>
<reference evidence="9 10" key="1">
    <citation type="submission" date="2023-04" db="EMBL/GenBank/DDBJ databases">
        <title>Complete genome sequence of Alisedimentitalea scapharcae.</title>
        <authorList>
            <person name="Rong J.-C."/>
            <person name="Yi M.-L."/>
            <person name="Zhao Q."/>
        </authorList>
    </citation>
    <scope>NUCLEOTIDE SEQUENCE [LARGE SCALE GENOMIC DNA]</scope>
    <source>
        <strain evidence="9 10">KCTC 42119</strain>
    </source>
</reference>
<keyword evidence="8" id="KW-0732">Signal</keyword>
<dbReference type="NCBIfam" id="TIGR01844">
    <property type="entry name" value="type_I_sec_TolC"/>
    <property type="match status" value="1"/>
</dbReference>
<proteinExistence type="inferred from homology"/>
<dbReference type="Gene3D" id="1.20.1600.10">
    <property type="entry name" value="Outer membrane efflux proteins (OEP)"/>
    <property type="match status" value="1"/>
</dbReference>
<protein>
    <submittedName>
        <fullName evidence="9">TolC family outer membrane protein</fullName>
    </submittedName>
</protein>
<gene>
    <name evidence="9" type="ORF">QEZ52_08720</name>
</gene>
<dbReference type="InterPro" id="IPR003423">
    <property type="entry name" value="OMP_efflux"/>
</dbReference>
<keyword evidence="3" id="KW-0813">Transport</keyword>
<dbReference type="PANTHER" id="PTHR30026">
    <property type="entry name" value="OUTER MEMBRANE PROTEIN TOLC"/>
    <property type="match status" value="1"/>
</dbReference>
<dbReference type="EMBL" id="CP123584">
    <property type="protein sequence ID" value="WZK90611.1"/>
    <property type="molecule type" value="Genomic_DNA"/>
</dbReference>
<dbReference type="InterPro" id="IPR051906">
    <property type="entry name" value="TolC-like"/>
</dbReference>
<dbReference type="Proteomes" id="UP001623232">
    <property type="component" value="Chromosome"/>
</dbReference>
<evidence type="ECO:0000256" key="5">
    <source>
        <dbReference type="ARBA" id="ARBA00022692"/>
    </source>
</evidence>
<evidence type="ECO:0000256" key="2">
    <source>
        <dbReference type="ARBA" id="ARBA00007613"/>
    </source>
</evidence>